<name>A0ABW8YE59_9FLAO</name>
<feature type="chain" id="PRO_5046756431" evidence="1">
    <location>
        <begin position="18"/>
        <end position="181"/>
    </location>
</feature>
<reference evidence="2 3" key="1">
    <citation type="submission" date="2024-06" db="EMBL/GenBank/DDBJ databases">
        <authorList>
            <person name="Kaempfer P."/>
            <person name="Viver T."/>
        </authorList>
    </citation>
    <scope>NUCLEOTIDE SEQUENCE [LARGE SCALE GENOMIC DNA]</scope>
    <source>
        <strain evidence="2 3">ST-75</strain>
    </source>
</reference>
<dbReference type="RefSeq" id="WP_408075410.1">
    <property type="nucleotide sequence ID" value="NZ_JBELQB010000010.1"/>
</dbReference>
<organism evidence="2 3">
    <name type="scientific">Flavobacterium rhizophilum</name>
    <dbReference type="NCBI Taxonomy" id="3163296"/>
    <lineage>
        <taxon>Bacteria</taxon>
        <taxon>Pseudomonadati</taxon>
        <taxon>Bacteroidota</taxon>
        <taxon>Flavobacteriia</taxon>
        <taxon>Flavobacteriales</taxon>
        <taxon>Flavobacteriaceae</taxon>
        <taxon>Flavobacterium</taxon>
    </lineage>
</organism>
<proteinExistence type="predicted"/>
<keyword evidence="3" id="KW-1185">Reference proteome</keyword>
<gene>
    <name evidence="2" type="ORF">ABS768_13120</name>
</gene>
<evidence type="ECO:0000256" key="1">
    <source>
        <dbReference type="SAM" id="SignalP"/>
    </source>
</evidence>
<dbReference type="InterPro" id="IPR038691">
    <property type="entry name" value="ComJ_sf"/>
</dbReference>
<evidence type="ECO:0000313" key="3">
    <source>
        <dbReference type="Proteomes" id="UP001629059"/>
    </source>
</evidence>
<evidence type="ECO:0000313" key="2">
    <source>
        <dbReference type="EMBL" id="MFL9838449.1"/>
    </source>
</evidence>
<dbReference type="Gene3D" id="2.60.34.30">
    <property type="entry name" value="Competence, DNA-entry nuclease inhibitor, ComJ"/>
    <property type="match status" value="1"/>
</dbReference>
<sequence length="181" mass="20607">MKKLLVLLILTTGFCSAQTQNMTYTFNFNSSHHQFYLEDKEAKGDTGSPNFWTDEAFTSMLAMESGIIGVSTYSYGSVKGEITVLQDPVKDIDYSLYDHVVVGGIEISSGELQIVDCFTTRVELSIKVTPGKYRVRVYGSNFNSVEDFDLVNDSDNDYYKIEIWPDDNMERKVLKQFKGFY</sequence>
<dbReference type="EMBL" id="JBELQB010000010">
    <property type="protein sequence ID" value="MFL9838449.1"/>
    <property type="molecule type" value="Genomic_DNA"/>
</dbReference>
<protein>
    <submittedName>
        <fullName evidence="2">Uncharacterized protein</fullName>
    </submittedName>
</protein>
<comment type="caution">
    <text evidence="2">The sequence shown here is derived from an EMBL/GenBank/DDBJ whole genome shotgun (WGS) entry which is preliminary data.</text>
</comment>
<keyword evidence="1" id="KW-0732">Signal</keyword>
<dbReference type="Proteomes" id="UP001629059">
    <property type="component" value="Unassembled WGS sequence"/>
</dbReference>
<accession>A0ABW8YE59</accession>
<feature type="signal peptide" evidence="1">
    <location>
        <begin position="1"/>
        <end position="17"/>
    </location>
</feature>